<dbReference type="PROSITE" id="PS50850">
    <property type="entry name" value="MFS"/>
    <property type="match status" value="1"/>
</dbReference>
<feature type="transmembrane region" description="Helical" evidence="5">
    <location>
        <begin position="385"/>
        <end position="404"/>
    </location>
</feature>
<dbReference type="CDD" id="cd17365">
    <property type="entry name" value="MFS_PcaK_like"/>
    <property type="match status" value="1"/>
</dbReference>
<dbReference type="EMBL" id="CP000390">
    <property type="protein sequence ID" value="ABG64286.1"/>
    <property type="molecule type" value="Genomic_DNA"/>
</dbReference>
<dbReference type="Gene3D" id="1.20.1250.20">
    <property type="entry name" value="MFS general substrate transporter like domains"/>
    <property type="match status" value="1"/>
</dbReference>
<evidence type="ECO:0000313" key="7">
    <source>
        <dbReference type="EMBL" id="ABG64286.1"/>
    </source>
</evidence>
<dbReference type="OrthoDB" id="9784658at2"/>
<dbReference type="InterPro" id="IPR020846">
    <property type="entry name" value="MFS_dom"/>
</dbReference>
<feature type="transmembrane region" description="Helical" evidence="5">
    <location>
        <begin position="416"/>
        <end position="436"/>
    </location>
</feature>
<evidence type="ECO:0000256" key="5">
    <source>
        <dbReference type="SAM" id="Phobius"/>
    </source>
</evidence>
<dbReference type="AlphaFoldDB" id="Q11E89"/>
<protein>
    <submittedName>
        <fullName evidence="7">Major facilitator superfamily MFS_1</fullName>
    </submittedName>
</protein>
<evidence type="ECO:0000256" key="1">
    <source>
        <dbReference type="ARBA" id="ARBA00004141"/>
    </source>
</evidence>
<feature type="transmembrane region" description="Helical" evidence="5">
    <location>
        <begin position="149"/>
        <end position="169"/>
    </location>
</feature>
<dbReference type="HOGENOM" id="CLU_001265_46_4_5"/>
<feature type="transmembrane region" description="Helical" evidence="5">
    <location>
        <begin position="25"/>
        <end position="44"/>
    </location>
</feature>
<feature type="transmembrane region" description="Helical" evidence="5">
    <location>
        <begin position="90"/>
        <end position="111"/>
    </location>
</feature>
<accession>Q11E89</accession>
<dbReference type="eggNOG" id="COG2271">
    <property type="taxonomic scope" value="Bacteria"/>
</dbReference>
<feature type="domain" description="Major facilitator superfamily (MFS) profile" evidence="6">
    <location>
        <begin position="25"/>
        <end position="440"/>
    </location>
</feature>
<feature type="transmembrane region" description="Helical" evidence="5">
    <location>
        <begin position="324"/>
        <end position="345"/>
    </location>
</feature>
<dbReference type="PROSITE" id="PS00217">
    <property type="entry name" value="SUGAR_TRANSPORT_2"/>
    <property type="match status" value="1"/>
</dbReference>
<name>Q11E89_CHESB</name>
<dbReference type="PANTHER" id="PTHR23508:SF10">
    <property type="entry name" value="CARBOXYLIC ACID TRANSPORTER PROTEIN HOMOLOG"/>
    <property type="match status" value="1"/>
</dbReference>
<evidence type="ECO:0000256" key="4">
    <source>
        <dbReference type="ARBA" id="ARBA00023136"/>
    </source>
</evidence>
<dbReference type="STRING" id="266779.Meso_2913"/>
<dbReference type="InterPro" id="IPR036259">
    <property type="entry name" value="MFS_trans_sf"/>
</dbReference>
<evidence type="ECO:0000256" key="3">
    <source>
        <dbReference type="ARBA" id="ARBA00022989"/>
    </source>
</evidence>
<dbReference type="KEGG" id="mes:Meso_2913"/>
<reference evidence="7" key="1">
    <citation type="submission" date="2006-06" db="EMBL/GenBank/DDBJ databases">
        <title>Complete sequence of chromosome of Chelativorans sp. BNC1.</title>
        <authorList>
            <consortium name="US DOE Joint Genome Institute"/>
            <person name="Copeland A."/>
            <person name="Lucas S."/>
            <person name="Lapidus A."/>
            <person name="Barry K."/>
            <person name="Detter J.C."/>
            <person name="Glavina del Rio T."/>
            <person name="Hammon N."/>
            <person name="Israni S."/>
            <person name="Dalin E."/>
            <person name="Tice H."/>
            <person name="Pitluck S."/>
            <person name="Chertkov O."/>
            <person name="Brettin T."/>
            <person name="Bruce D."/>
            <person name="Han C."/>
            <person name="Tapia R."/>
            <person name="Gilna P."/>
            <person name="Schmutz J."/>
            <person name="Larimer F."/>
            <person name="Land M."/>
            <person name="Hauser L."/>
            <person name="Kyrpides N."/>
            <person name="Mikhailova N."/>
            <person name="Richardson P."/>
        </authorList>
    </citation>
    <scope>NUCLEOTIDE SEQUENCE</scope>
    <source>
        <strain evidence="7">BNC1</strain>
    </source>
</reference>
<feature type="transmembrane region" description="Helical" evidence="5">
    <location>
        <begin position="175"/>
        <end position="197"/>
    </location>
</feature>
<dbReference type="PANTHER" id="PTHR23508">
    <property type="entry name" value="CARBOXYLIC ACID TRANSPORTER PROTEIN HOMOLOG"/>
    <property type="match status" value="1"/>
</dbReference>
<feature type="transmembrane region" description="Helical" evidence="5">
    <location>
        <begin position="289"/>
        <end position="312"/>
    </location>
</feature>
<dbReference type="Pfam" id="PF07690">
    <property type="entry name" value="MFS_1"/>
    <property type="match status" value="1"/>
</dbReference>
<dbReference type="GO" id="GO:0046943">
    <property type="term" value="F:carboxylic acid transmembrane transporter activity"/>
    <property type="evidence" value="ECO:0007669"/>
    <property type="project" value="TreeGrafter"/>
</dbReference>
<keyword evidence="4 5" id="KW-0472">Membrane</keyword>
<organism evidence="7">
    <name type="scientific">Chelativorans sp. (strain BNC1)</name>
    <dbReference type="NCBI Taxonomy" id="266779"/>
    <lineage>
        <taxon>Bacteria</taxon>
        <taxon>Pseudomonadati</taxon>
        <taxon>Pseudomonadota</taxon>
        <taxon>Alphaproteobacteria</taxon>
        <taxon>Hyphomicrobiales</taxon>
        <taxon>Phyllobacteriaceae</taxon>
        <taxon>Chelativorans</taxon>
    </lineage>
</organism>
<feature type="transmembrane region" description="Helical" evidence="5">
    <location>
        <begin position="117"/>
        <end position="137"/>
    </location>
</feature>
<feature type="transmembrane region" description="Helical" evidence="5">
    <location>
        <begin position="64"/>
        <end position="83"/>
    </location>
</feature>
<proteinExistence type="predicted"/>
<evidence type="ECO:0000259" key="6">
    <source>
        <dbReference type="PROSITE" id="PS50850"/>
    </source>
</evidence>
<feature type="transmembrane region" description="Helical" evidence="5">
    <location>
        <begin position="254"/>
        <end position="277"/>
    </location>
</feature>
<evidence type="ECO:0000256" key="2">
    <source>
        <dbReference type="ARBA" id="ARBA00022692"/>
    </source>
</evidence>
<keyword evidence="3 5" id="KW-1133">Transmembrane helix</keyword>
<feature type="transmembrane region" description="Helical" evidence="5">
    <location>
        <begin position="351"/>
        <end position="373"/>
    </location>
</feature>
<dbReference type="InterPro" id="IPR011701">
    <property type="entry name" value="MFS"/>
</dbReference>
<dbReference type="SUPFAM" id="SSF103473">
    <property type="entry name" value="MFS general substrate transporter"/>
    <property type="match status" value="1"/>
</dbReference>
<sequence>MLEAARIDAAAVINDNNISRFQYRIFILATLIMMCDGFDTQAVAYVAPSIVAEWNMAPGSFGPVFAALLLGSMVGAFAFGYLADKIGRKYTLAGCVALFGILNFASAYATSIETFTVLRFLCGIGLGGTVPNVTSLVSEYAPARKRATLVAITWAGFGLGAVVGGLISVPLISHFGWPAVFIAGGILPLLLLPFIFFSVPESIKFLILAGGKGAAVASILKLICPSGSFKDNDVFVLEESRPGRGQISALFKDGLAIGSIFLCLAFFMSLLLVYLFINWIPLLLRQAGLPLQHAVMGTIIFNLAGIIGSVFCTQLIDRKVARPVSILIAAYFIGAAAVFSIGYAGTAFWPIMITIFLSGFFIIGVQLSLNAFITNYYPTSIRGTGVGWSQVIGRLGSLLGPLIGGALVSQGMAPSQLFQVSAVAPLLACVSLLIFARLSRADPKGQPAISDAAA</sequence>
<gene>
    <name evidence="7" type="ordered locus">Meso_2913</name>
</gene>
<dbReference type="InterPro" id="IPR005829">
    <property type="entry name" value="Sugar_transporter_CS"/>
</dbReference>
<comment type="subcellular location">
    <subcellularLocation>
        <location evidence="1">Membrane</location>
        <topology evidence="1">Multi-pass membrane protein</topology>
    </subcellularLocation>
</comment>
<keyword evidence="2 5" id="KW-0812">Transmembrane</keyword>
<dbReference type="GO" id="GO:0005886">
    <property type="term" value="C:plasma membrane"/>
    <property type="evidence" value="ECO:0007669"/>
    <property type="project" value="TreeGrafter"/>
</dbReference>